<dbReference type="AlphaFoldDB" id="A0AAV6N628"/>
<name>A0AAV6N628_9ROSI</name>
<keyword evidence="8" id="KW-0407">Ion channel</keyword>
<feature type="transmembrane region" description="Helical" evidence="9">
    <location>
        <begin position="107"/>
        <end position="125"/>
    </location>
</feature>
<dbReference type="PANTHER" id="PTHR31086">
    <property type="entry name" value="ALUMINUM-ACTIVATED MALATE TRANSPORTER 10"/>
    <property type="match status" value="1"/>
</dbReference>
<evidence type="ECO:0000256" key="4">
    <source>
        <dbReference type="ARBA" id="ARBA00022692"/>
    </source>
</evidence>
<feature type="transmembrane region" description="Helical" evidence="9">
    <location>
        <begin position="70"/>
        <end position="87"/>
    </location>
</feature>
<dbReference type="Proteomes" id="UP000685013">
    <property type="component" value="Chromosome 8"/>
</dbReference>
<feature type="transmembrane region" description="Helical" evidence="9">
    <location>
        <begin position="137"/>
        <end position="156"/>
    </location>
</feature>
<keyword evidence="11" id="KW-1185">Reference proteome</keyword>
<keyword evidence="4 9" id="KW-0812">Transmembrane</keyword>
<evidence type="ECO:0000313" key="11">
    <source>
        <dbReference type="Proteomes" id="UP000685013"/>
    </source>
</evidence>
<dbReference type="GO" id="GO:0034220">
    <property type="term" value="P:monoatomic ion transmembrane transport"/>
    <property type="evidence" value="ECO:0007669"/>
    <property type="project" value="UniProtKB-KW"/>
</dbReference>
<sequence length="522" mass="57278">MSFSGDNTYEQHVPSSTACEFPLAFLPPRGGASNNAQPNSTQAMASGGSLEWRVNVGDGATEVLRPEGSFVGRMVMGVKGFVWGLFVKGWMFLEKAWGIANSEPKKAVHGLKVGLALSIVSVFYYMRPLYEGIGGNAMWAIMTVVVTFESTVGATFYKCVNRVIGTSLAGGLGIGVHWVAAESGDRFEPIILGISLFLLASATTFSRFIPSIKTKFDYGAMIFILTFCLVSISSYRVDKLFELAHTRLTTIAIGTSLCIIVSMLFCPMWAGSQLHSLVFRNLDKLADGLDGCVSEYFKNVDDPEMEDEDQECHDSKAQSYKCVLNSKASEESMANFARWEPAHGRFGFRHPWKKYLEVGVAMRKCAYCIEALHDCLNSEIKAPNSLKLLLLEPCKALSTSSSKVLKELSIVIKTMKKSTKIDLEVSDMNIAVQELQAAIASFPSTQTANEEHEAATIPPLMDLLPLATLVSLLIETASRIEHVVNAVETLANVANFDSEEEKKRSCLDNNDHHVAMRVFPEA</sequence>
<evidence type="ECO:0000256" key="3">
    <source>
        <dbReference type="ARBA" id="ARBA00022448"/>
    </source>
</evidence>
<evidence type="ECO:0000256" key="9">
    <source>
        <dbReference type="SAM" id="Phobius"/>
    </source>
</evidence>
<gene>
    <name evidence="10" type="primary">ALMT10</name>
    <name evidence="10" type="ORF">SDJN03_12381</name>
</gene>
<evidence type="ECO:0000256" key="1">
    <source>
        <dbReference type="ARBA" id="ARBA00004141"/>
    </source>
</evidence>
<dbReference type="InterPro" id="IPR020966">
    <property type="entry name" value="ALMT"/>
</dbReference>
<evidence type="ECO:0000256" key="5">
    <source>
        <dbReference type="ARBA" id="ARBA00022989"/>
    </source>
</evidence>
<feature type="transmembrane region" description="Helical" evidence="9">
    <location>
        <begin position="163"/>
        <end position="181"/>
    </location>
</feature>
<keyword evidence="3" id="KW-0813">Transport</keyword>
<feature type="transmembrane region" description="Helical" evidence="9">
    <location>
        <begin position="218"/>
        <end position="237"/>
    </location>
</feature>
<dbReference type="EMBL" id="JAGKQH010000008">
    <property type="protein sequence ID" value="KAG6592905.1"/>
    <property type="molecule type" value="Genomic_DNA"/>
</dbReference>
<dbReference type="GO" id="GO:0016020">
    <property type="term" value="C:membrane"/>
    <property type="evidence" value="ECO:0007669"/>
    <property type="project" value="UniProtKB-SubCell"/>
</dbReference>
<keyword evidence="5 9" id="KW-1133">Transmembrane helix</keyword>
<keyword evidence="6" id="KW-0406">Ion transport</keyword>
<feature type="non-terminal residue" evidence="10">
    <location>
        <position position="1"/>
    </location>
</feature>
<dbReference type="GO" id="GO:0015743">
    <property type="term" value="P:malate transport"/>
    <property type="evidence" value="ECO:0007669"/>
    <property type="project" value="InterPro"/>
</dbReference>
<accession>A0AAV6N628</accession>
<evidence type="ECO:0000256" key="8">
    <source>
        <dbReference type="ARBA" id="ARBA00023303"/>
    </source>
</evidence>
<evidence type="ECO:0000256" key="7">
    <source>
        <dbReference type="ARBA" id="ARBA00023136"/>
    </source>
</evidence>
<protein>
    <submittedName>
        <fullName evidence="10">Aluminum-activated malate transporter 10</fullName>
    </submittedName>
</protein>
<feature type="transmembrane region" description="Helical" evidence="9">
    <location>
        <begin position="187"/>
        <end position="206"/>
    </location>
</feature>
<comment type="similarity">
    <text evidence="2">Belongs to the aromatic acid exporter (TC 2.A.85) family.</text>
</comment>
<evidence type="ECO:0000313" key="10">
    <source>
        <dbReference type="EMBL" id="KAG6592905.1"/>
    </source>
</evidence>
<organism evidence="10 11">
    <name type="scientific">Cucurbita argyrosperma subsp. sororia</name>
    <dbReference type="NCBI Taxonomy" id="37648"/>
    <lineage>
        <taxon>Eukaryota</taxon>
        <taxon>Viridiplantae</taxon>
        <taxon>Streptophyta</taxon>
        <taxon>Embryophyta</taxon>
        <taxon>Tracheophyta</taxon>
        <taxon>Spermatophyta</taxon>
        <taxon>Magnoliopsida</taxon>
        <taxon>eudicotyledons</taxon>
        <taxon>Gunneridae</taxon>
        <taxon>Pentapetalae</taxon>
        <taxon>rosids</taxon>
        <taxon>fabids</taxon>
        <taxon>Cucurbitales</taxon>
        <taxon>Cucurbitaceae</taxon>
        <taxon>Cucurbiteae</taxon>
        <taxon>Cucurbita</taxon>
    </lineage>
</organism>
<comment type="subcellular location">
    <subcellularLocation>
        <location evidence="1">Membrane</location>
        <topology evidence="1">Multi-pass membrane protein</topology>
    </subcellularLocation>
</comment>
<keyword evidence="7 9" id="KW-0472">Membrane</keyword>
<dbReference type="Pfam" id="PF11744">
    <property type="entry name" value="ALMT"/>
    <property type="match status" value="1"/>
</dbReference>
<evidence type="ECO:0000256" key="6">
    <source>
        <dbReference type="ARBA" id="ARBA00023065"/>
    </source>
</evidence>
<feature type="transmembrane region" description="Helical" evidence="9">
    <location>
        <begin position="249"/>
        <end position="270"/>
    </location>
</feature>
<reference evidence="10 11" key="1">
    <citation type="journal article" date="2021" name="Hortic Res">
        <title>The domestication of Cucurbita argyrosperma as revealed by the genome of its wild relative.</title>
        <authorList>
            <person name="Barrera-Redondo J."/>
            <person name="Sanchez-de la Vega G."/>
            <person name="Aguirre-Liguori J.A."/>
            <person name="Castellanos-Morales G."/>
            <person name="Gutierrez-Guerrero Y.T."/>
            <person name="Aguirre-Dugua X."/>
            <person name="Aguirre-Planter E."/>
            <person name="Tenaillon M.I."/>
            <person name="Lira-Saade R."/>
            <person name="Eguiarte L.E."/>
        </authorList>
    </citation>
    <scope>NUCLEOTIDE SEQUENCE [LARGE SCALE GENOMIC DNA]</scope>
    <source>
        <strain evidence="10">JBR-2021</strain>
    </source>
</reference>
<evidence type="ECO:0000256" key="2">
    <source>
        <dbReference type="ARBA" id="ARBA00007079"/>
    </source>
</evidence>
<comment type="caution">
    <text evidence="10">The sequence shown here is derived from an EMBL/GenBank/DDBJ whole genome shotgun (WGS) entry which is preliminary data.</text>
</comment>
<proteinExistence type="inferred from homology"/>